<proteinExistence type="predicted"/>
<gene>
    <name evidence="1" type="ORF">CINC_LOCUS4745</name>
</gene>
<protein>
    <submittedName>
        <fullName evidence="1">Uncharacterized protein</fullName>
    </submittedName>
</protein>
<evidence type="ECO:0000313" key="2">
    <source>
        <dbReference type="Proteomes" id="UP001154114"/>
    </source>
</evidence>
<name>A0A9P0FVQ5_CHRIL</name>
<accession>A0A9P0FVQ5</accession>
<dbReference type="AlphaFoldDB" id="A0A9P0FVQ5"/>
<dbReference type="EMBL" id="LR824021">
    <property type="protein sequence ID" value="CAH0590173.1"/>
    <property type="molecule type" value="Genomic_DNA"/>
</dbReference>
<dbReference type="OrthoDB" id="7489894at2759"/>
<dbReference type="Proteomes" id="UP001154114">
    <property type="component" value="Chromosome 18"/>
</dbReference>
<sequence>MYGVVVEARGRRARGLRPATGPARDQYAARRRTPSRALSITTRYAAAAAAGRTASEATQTRDHVTHSRFAHRHTWRRTSTDTAALSILPALLIKCCQSTLVLCTTHSVNTGSSSVNSI</sequence>
<evidence type="ECO:0000313" key="1">
    <source>
        <dbReference type="EMBL" id="CAH0590173.1"/>
    </source>
</evidence>
<keyword evidence="2" id="KW-1185">Reference proteome</keyword>
<organism evidence="1 2">
    <name type="scientific">Chrysodeixis includens</name>
    <name type="common">Soybean looper</name>
    <name type="synonym">Pseudoplusia includens</name>
    <dbReference type="NCBI Taxonomy" id="689277"/>
    <lineage>
        <taxon>Eukaryota</taxon>
        <taxon>Metazoa</taxon>
        <taxon>Ecdysozoa</taxon>
        <taxon>Arthropoda</taxon>
        <taxon>Hexapoda</taxon>
        <taxon>Insecta</taxon>
        <taxon>Pterygota</taxon>
        <taxon>Neoptera</taxon>
        <taxon>Endopterygota</taxon>
        <taxon>Lepidoptera</taxon>
        <taxon>Glossata</taxon>
        <taxon>Ditrysia</taxon>
        <taxon>Noctuoidea</taxon>
        <taxon>Noctuidae</taxon>
        <taxon>Plusiinae</taxon>
        <taxon>Chrysodeixis</taxon>
    </lineage>
</organism>
<reference evidence="1" key="1">
    <citation type="submission" date="2021-12" db="EMBL/GenBank/DDBJ databases">
        <authorList>
            <person name="King R."/>
        </authorList>
    </citation>
    <scope>NUCLEOTIDE SEQUENCE</scope>
</reference>